<keyword evidence="8 12" id="KW-0408">Iron</keyword>
<organism evidence="14 15">
    <name type="scientific">Candidatus Scatomorpha intestinavium</name>
    <dbReference type="NCBI Taxonomy" id="2840922"/>
    <lineage>
        <taxon>Bacteria</taxon>
        <taxon>Bacillati</taxon>
        <taxon>Bacillota</taxon>
        <taxon>Clostridia</taxon>
        <taxon>Eubacteriales</taxon>
        <taxon>Candidatus Scatomorpha</taxon>
    </lineage>
</organism>
<dbReference type="GO" id="GO:0006221">
    <property type="term" value="P:pyrimidine nucleotide biosynthetic process"/>
    <property type="evidence" value="ECO:0007669"/>
    <property type="project" value="InterPro"/>
</dbReference>
<accession>A0A9D0ZE82</accession>
<feature type="binding site" evidence="12">
    <location>
        <position position="215"/>
    </location>
    <ligand>
        <name>[2Fe-2S] cluster</name>
        <dbReference type="ChEBI" id="CHEBI:190135"/>
    </ligand>
</feature>
<keyword evidence="4 12" id="KW-0001">2Fe-2S</keyword>
<dbReference type="InterPro" id="IPR019480">
    <property type="entry name" value="Dihydroorotate_DH_Fe-S-bd"/>
</dbReference>
<dbReference type="PANTHER" id="PTHR43513">
    <property type="entry name" value="DIHYDROOROTATE DEHYDROGENASE B (NAD(+)), ELECTRON TRANSFER SUBUNIT"/>
    <property type="match status" value="1"/>
</dbReference>
<evidence type="ECO:0000313" key="14">
    <source>
        <dbReference type="EMBL" id="HIQ78656.1"/>
    </source>
</evidence>
<dbReference type="GO" id="GO:0051537">
    <property type="term" value="F:2 iron, 2 sulfur cluster binding"/>
    <property type="evidence" value="ECO:0007669"/>
    <property type="project" value="UniProtKB-KW"/>
</dbReference>
<dbReference type="GO" id="GO:0046872">
    <property type="term" value="F:metal ion binding"/>
    <property type="evidence" value="ECO:0007669"/>
    <property type="project" value="UniProtKB-KW"/>
</dbReference>
<dbReference type="GO" id="GO:0050660">
    <property type="term" value="F:flavin adenine dinucleotide binding"/>
    <property type="evidence" value="ECO:0007669"/>
    <property type="project" value="InterPro"/>
</dbReference>
<evidence type="ECO:0000313" key="15">
    <source>
        <dbReference type="Proteomes" id="UP000824262"/>
    </source>
</evidence>
<dbReference type="InterPro" id="IPR017927">
    <property type="entry name" value="FAD-bd_FR_type"/>
</dbReference>
<dbReference type="SUPFAM" id="SSF52343">
    <property type="entry name" value="Ferredoxin reductase-like, C-terminal NADP-linked domain"/>
    <property type="match status" value="1"/>
</dbReference>
<evidence type="ECO:0000256" key="9">
    <source>
        <dbReference type="ARBA" id="ARBA00023014"/>
    </source>
</evidence>
<evidence type="ECO:0000256" key="11">
    <source>
        <dbReference type="PIRSR" id="PIRSR006816-1"/>
    </source>
</evidence>
<comment type="cofactor">
    <cofactor evidence="10">
        <name>[2Fe-2S] cluster</name>
        <dbReference type="ChEBI" id="CHEBI:190135"/>
    </cofactor>
</comment>
<protein>
    <submittedName>
        <fullName evidence="14">Dihydroorotate dehydrogenase electron transfer subunit</fullName>
    </submittedName>
</protein>
<comment type="cofactor">
    <cofactor evidence="11">
        <name>FAD</name>
        <dbReference type="ChEBI" id="CHEBI:57692"/>
    </cofactor>
    <text evidence="11">Binds 1 FAD per subunit.</text>
</comment>
<evidence type="ECO:0000256" key="10">
    <source>
        <dbReference type="ARBA" id="ARBA00034078"/>
    </source>
</evidence>
<dbReference type="Gene3D" id="2.10.240.10">
    <property type="entry name" value="Dihydroorotate dehydrogenase, electron transfer subunit"/>
    <property type="match status" value="1"/>
</dbReference>
<feature type="binding site" evidence="12">
    <location>
        <position position="230"/>
    </location>
    <ligand>
        <name>[2Fe-2S] cluster</name>
        <dbReference type="ChEBI" id="CHEBI:190135"/>
    </ligand>
</feature>
<feature type="binding site" evidence="11">
    <location>
        <begin position="48"/>
        <end position="51"/>
    </location>
    <ligand>
        <name>FAD</name>
        <dbReference type="ChEBI" id="CHEBI:57692"/>
    </ligand>
</feature>
<keyword evidence="3 11" id="KW-0285">Flavoprotein</keyword>
<comment type="similarity">
    <text evidence="1">Belongs to the PyrK family.</text>
</comment>
<dbReference type="PROSITE" id="PS51384">
    <property type="entry name" value="FAD_FR"/>
    <property type="match status" value="1"/>
</dbReference>
<keyword evidence="6 11" id="KW-0274">FAD</keyword>
<dbReference type="EMBL" id="DVGA01000052">
    <property type="protein sequence ID" value="HIQ78656.1"/>
    <property type="molecule type" value="Genomic_DNA"/>
</dbReference>
<dbReference type="Gene3D" id="2.40.30.10">
    <property type="entry name" value="Translation factors"/>
    <property type="match status" value="1"/>
</dbReference>
<dbReference type="PANTHER" id="PTHR43513:SF3">
    <property type="entry name" value="DIHYDROOROTATE DEHYDROGENASE B (NAD(+)), ELECTRON TRANSFER SUBUNIT-RELATED"/>
    <property type="match status" value="1"/>
</dbReference>
<dbReference type="InterPro" id="IPR039261">
    <property type="entry name" value="FNR_nucleotide-bd"/>
</dbReference>
<evidence type="ECO:0000256" key="5">
    <source>
        <dbReference type="ARBA" id="ARBA00022723"/>
    </source>
</evidence>
<dbReference type="InterPro" id="IPR037117">
    <property type="entry name" value="Dihydroorotate_DH_ele_sf"/>
</dbReference>
<dbReference type="Proteomes" id="UP000824262">
    <property type="component" value="Unassembled WGS sequence"/>
</dbReference>
<proteinExistence type="inferred from homology"/>
<keyword evidence="7" id="KW-0249">Electron transport</keyword>
<dbReference type="CDD" id="cd06218">
    <property type="entry name" value="DHOD_e_trans"/>
    <property type="match status" value="1"/>
</dbReference>
<keyword evidence="2" id="KW-0813">Transport</keyword>
<comment type="cofactor">
    <cofactor evidence="12">
        <name>[2Fe-2S] cluster</name>
        <dbReference type="ChEBI" id="CHEBI:190135"/>
    </cofactor>
    <text evidence="12">Binds 1 [2Fe-2S] cluster per subunit.</text>
</comment>
<dbReference type="SUPFAM" id="SSF63380">
    <property type="entry name" value="Riboflavin synthase domain-like"/>
    <property type="match status" value="1"/>
</dbReference>
<reference evidence="14" key="2">
    <citation type="journal article" date="2021" name="PeerJ">
        <title>Extensive microbial diversity within the chicken gut microbiome revealed by metagenomics and culture.</title>
        <authorList>
            <person name="Gilroy R."/>
            <person name="Ravi A."/>
            <person name="Getino M."/>
            <person name="Pursley I."/>
            <person name="Horton D.L."/>
            <person name="Alikhan N.F."/>
            <person name="Baker D."/>
            <person name="Gharbi K."/>
            <person name="Hall N."/>
            <person name="Watson M."/>
            <person name="Adriaenssens E.M."/>
            <person name="Foster-Nyarko E."/>
            <person name="Jarju S."/>
            <person name="Secka A."/>
            <person name="Antonio M."/>
            <person name="Oren A."/>
            <person name="Chaudhuri R.R."/>
            <person name="La Ragione R."/>
            <person name="Hildebrand F."/>
            <person name="Pallen M.J."/>
        </authorList>
    </citation>
    <scope>NUCLEOTIDE SEQUENCE</scope>
    <source>
        <strain evidence="14">ChiBcolR7-354</strain>
    </source>
</reference>
<feature type="binding site" evidence="12">
    <location>
        <position position="210"/>
    </location>
    <ligand>
        <name>[2Fe-2S] cluster</name>
        <dbReference type="ChEBI" id="CHEBI:190135"/>
    </ligand>
</feature>
<name>A0A9D0ZE82_9FIRM</name>
<dbReference type="Pfam" id="PF10418">
    <property type="entry name" value="DHODB_Fe-S_bind"/>
    <property type="match status" value="1"/>
</dbReference>
<evidence type="ECO:0000256" key="4">
    <source>
        <dbReference type="ARBA" id="ARBA00022714"/>
    </source>
</evidence>
<reference evidence="14" key="1">
    <citation type="submission" date="2020-10" db="EMBL/GenBank/DDBJ databases">
        <authorList>
            <person name="Gilroy R."/>
        </authorList>
    </citation>
    <scope>NUCLEOTIDE SEQUENCE</scope>
    <source>
        <strain evidence="14">ChiBcolR7-354</strain>
    </source>
</reference>
<feature type="binding site" evidence="12">
    <location>
        <position position="218"/>
    </location>
    <ligand>
        <name>[2Fe-2S] cluster</name>
        <dbReference type="ChEBI" id="CHEBI:190135"/>
    </ligand>
</feature>
<dbReference type="PIRSF" id="PIRSF006816">
    <property type="entry name" value="Cyc3_hyd_g"/>
    <property type="match status" value="1"/>
</dbReference>
<sequence>MKKGIFTLTASEELLPGFRRLTLEGDTAAITRPGQFVEVGIPGFFLRRPFSVADVDGSALRIAVRAAGAGTEALISLEPGARLDVLTGLGNGFDLSDSGERPLLIGGGSGIPALYTACCALAASGARVTAALGFNRDSEAFYTGEFAALGADVEVYTADGSLGRSGFVTAALADFEYTSVYACGPVPMLRRVDELTRAPAQLSLEARMGCGFGACMGCTVETVAGPKRVCKDGPVFRSGELVWSSVAGA</sequence>
<gene>
    <name evidence="14" type="ORF">IAB77_05290</name>
</gene>
<keyword evidence="9 12" id="KW-0411">Iron-sulfur</keyword>
<evidence type="ECO:0000256" key="1">
    <source>
        <dbReference type="ARBA" id="ARBA00006422"/>
    </source>
</evidence>
<feature type="binding site" evidence="11">
    <location>
        <begin position="70"/>
        <end position="71"/>
    </location>
    <ligand>
        <name>FAD</name>
        <dbReference type="ChEBI" id="CHEBI:57692"/>
    </ligand>
</feature>
<evidence type="ECO:0000259" key="13">
    <source>
        <dbReference type="PROSITE" id="PS51384"/>
    </source>
</evidence>
<dbReference type="GO" id="GO:0016491">
    <property type="term" value="F:oxidoreductase activity"/>
    <property type="evidence" value="ECO:0007669"/>
    <property type="project" value="InterPro"/>
</dbReference>
<comment type="caution">
    <text evidence="14">The sequence shown here is derived from an EMBL/GenBank/DDBJ whole genome shotgun (WGS) entry which is preliminary data.</text>
</comment>
<evidence type="ECO:0000256" key="8">
    <source>
        <dbReference type="ARBA" id="ARBA00023004"/>
    </source>
</evidence>
<evidence type="ECO:0000256" key="7">
    <source>
        <dbReference type="ARBA" id="ARBA00022982"/>
    </source>
</evidence>
<dbReference type="InterPro" id="IPR050353">
    <property type="entry name" value="PyrK_electron_transfer"/>
</dbReference>
<evidence type="ECO:0000256" key="2">
    <source>
        <dbReference type="ARBA" id="ARBA00022448"/>
    </source>
</evidence>
<evidence type="ECO:0000256" key="3">
    <source>
        <dbReference type="ARBA" id="ARBA00022630"/>
    </source>
</evidence>
<dbReference type="AlphaFoldDB" id="A0A9D0ZE82"/>
<evidence type="ECO:0000256" key="12">
    <source>
        <dbReference type="PIRSR" id="PIRSR006816-2"/>
    </source>
</evidence>
<feature type="domain" description="FAD-binding FR-type" evidence="13">
    <location>
        <begin position="1"/>
        <end position="96"/>
    </location>
</feature>
<evidence type="ECO:0000256" key="6">
    <source>
        <dbReference type="ARBA" id="ARBA00022827"/>
    </source>
</evidence>
<keyword evidence="5 12" id="KW-0479">Metal-binding</keyword>
<dbReference type="InterPro" id="IPR012165">
    <property type="entry name" value="Cyt_c3_hydrogenase_gsu"/>
</dbReference>
<dbReference type="InterPro" id="IPR017938">
    <property type="entry name" value="Riboflavin_synthase-like_b-brl"/>
</dbReference>
<dbReference type="Gene3D" id="3.40.50.80">
    <property type="entry name" value="Nucleotide-binding domain of ferredoxin-NADP reductase (FNR) module"/>
    <property type="match status" value="1"/>
</dbReference>